<dbReference type="GO" id="GO:0016853">
    <property type="term" value="F:isomerase activity"/>
    <property type="evidence" value="ECO:0007669"/>
    <property type="project" value="UniProtKB-KW"/>
</dbReference>
<dbReference type="InterPro" id="IPR001920">
    <property type="entry name" value="Asp/Glu_race"/>
</dbReference>
<accession>A0ABT2S819</accession>
<dbReference type="Proteomes" id="UP001207605">
    <property type="component" value="Unassembled WGS sequence"/>
</dbReference>
<keyword evidence="4" id="KW-1185">Reference proteome</keyword>
<dbReference type="EC" id="5.1.1.-" evidence="3"/>
<dbReference type="SUPFAM" id="SSF53681">
    <property type="entry name" value="Aspartate/glutamate racemase"/>
    <property type="match status" value="2"/>
</dbReference>
<dbReference type="InterPro" id="IPR004380">
    <property type="entry name" value="Asp_race"/>
</dbReference>
<organism evidence="3 4">
    <name type="scientific">Dorea ammoniilytica</name>
    <dbReference type="NCBI Taxonomy" id="2981788"/>
    <lineage>
        <taxon>Bacteria</taxon>
        <taxon>Bacillati</taxon>
        <taxon>Bacillota</taxon>
        <taxon>Clostridia</taxon>
        <taxon>Lachnospirales</taxon>
        <taxon>Lachnospiraceae</taxon>
        <taxon>Dorea</taxon>
    </lineage>
</organism>
<evidence type="ECO:0000256" key="2">
    <source>
        <dbReference type="ARBA" id="ARBA00023235"/>
    </source>
</evidence>
<comment type="similarity">
    <text evidence="1">Belongs to the aspartate/glutamate racemases family.</text>
</comment>
<evidence type="ECO:0000313" key="4">
    <source>
        <dbReference type="Proteomes" id="UP001207605"/>
    </source>
</evidence>
<sequence>MEELKNRKMLGIIGGMGPEASCYFYENVIAHTKAEKDQEHIDMVLLSHASMPDRTKAIRTGDDTHLINLLCNDARTLETLGASNIAITCNTSHYFYKHIQNAVKIPVINMIQESVNYAVHKYDNVKRVGIMATDGTIGSKIYHKACRKAGVTPVQPSEERQADVMSLIYDDIKAGKSGDRAKFDRVVSEFMRKGCDVIILACTELSVFKGKHEVASICLDAMDVLVEESIRRSGAEYVE</sequence>
<evidence type="ECO:0000313" key="3">
    <source>
        <dbReference type="EMBL" id="MCU6700603.1"/>
    </source>
</evidence>
<dbReference type="PANTHER" id="PTHR21198:SF7">
    <property type="entry name" value="ASPARTATE-GLUTAMATE RACEMASE FAMILY"/>
    <property type="match status" value="1"/>
</dbReference>
<reference evidence="3 4" key="1">
    <citation type="journal article" date="2021" name="ISME Commun">
        <title>Automated analysis of genomic sequences facilitates high-throughput and comprehensive description of bacteria.</title>
        <authorList>
            <person name="Hitch T.C.A."/>
        </authorList>
    </citation>
    <scope>NUCLEOTIDE SEQUENCE [LARGE SCALE GENOMIC DNA]</scope>
    <source>
        <strain evidence="3 4">Sanger_02</strain>
    </source>
</reference>
<proteinExistence type="inferred from homology"/>
<gene>
    <name evidence="3" type="ORF">OCV65_10225</name>
</gene>
<protein>
    <submittedName>
        <fullName evidence="3">Amino acid racemase</fullName>
        <ecNumber evidence="3">5.1.1.-</ecNumber>
    </submittedName>
</protein>
<dbReference type="RefSeq" id="WP_262581946.1">
    <property type="nucleotide sequence ID" value="NZ_JAOQJV010000014.1"/>
</dbReference>
<name>A0ABT2S819_9FIRM</name>
<dbReference type="EMBL" id="JAOQJV010000014">
    <property type="protein sequence ID" value="MCU6700603.1"/>
    <property type="molecule type" value="Genomic_DNA"/>
</dbReference>
<comment type="caution">
    <text evidence="3">The sequence shown here is derived from an EMBL/GenBank/DDBJ whole genome shotgun (WGS) entry which is preliminary data.</text>
</comment>
<dbReference type="NCBIfam" id="TIGR00035">
    <property type="entry name" value="asp_race"/>
    <property type="match status" value="1"/>
</dbReference>
<dbReference type="Gene3D" id="3.40.50.1860">
    <property type="match status" value="2"/>
</dbReference>
<evidence type="ECO:0000256" key="1">
    <source>
        <dbReference type="ARBA" id="ARBA00007847"/>
    </source>
</evidence>
<dbReference type="InterPro" id="IPR015942">
    <property type="entry name" value="Asp/Glu/hydantoin_racemase"/>
</dbReference>
<dbReference type="Pfam" id="PF01177">
    <property type="entry name" value="Asp_Glu_race"/>
    <property type="match status" value="1"/>
</dbReference>
<dbReference type="PANTHER" id="PTHR21198">
    <property type="entry name" value="GLUTAMATE RACEMASE"/>
    <property type="match status" value="1"/>
</dbReference>
<keyword evidence="2 3" id="KW-0413">Isomerase</keyword>